<feature type="transmembrane region" description="Helical" evidence="1">
    <location>
        <begin position="236"/>
        <end position="259"/>
    </location>
</feature>
<gene>
    <name evidence="2" type="ORF">HZF24_16080</name>
</gene>
<feature type="transmembrane region" description="Helical" evidence="1">
    <location>
        <begin position="490"/>
        <end position="511"/>
    </location>
</feature>
<dbReference type="EMBL" id="JACBNQ010000025">
    <property type="protein sequence ID" value="NYB75667.1"/>
    <property type="molecule type" value="Genomic_DNA"/>
</dbReference>
<protein>
    <recommendedName>
        <fullName evidence="4">ABC-2 type transport system permease protein</fullName>
    </recommendedName>
</protein>
<feature type="transmembrane region" description="Helical" evidence="1">
    <location>
        <begin position="421"/>
        <end position="445"/>
    </location>
</feature>
<feature type="transmembrane region" description="Helical" evidence="1">
    <location>
        <begin position="150"/>
        <end position="172"/>
    </location>
</feature>
<sequence>MNKTWILLRAQIINFFPINEIREPWNKKQNTAVIMGLGVITLMLFICIYNVLTAKILVQVGEQELIPAYMVAISSFAIFFLTMLRSNGILFGSRDIDMLSSLPVEVGEVISSKFLFMYLLNFLVGFVFMVPGGIVWVINAETDILRFALYFASVFFVPLIPMCMASFIGVLVVMVSSCFKNRNILALVFSFAALGLVGYIGISGTHGDSDMVSLGVELAKQITEIYPLSELFLKNFSLLVLEGIGTFIILSSVIFYLFVKIVSKKYDLFNKLFNTSSKYTRYKGVIKRQSSFATLYKKELGRFFSSYTAVLNTGLGVILLCVFSILLLVISPQKLGLYAGIEDMGGFLANYAPIVIASMLSLSCPAASSISLEGKNMWILQSSPVSIKMILNSKLAVNLTLHAFGYFFAVIAVITRLNMSLIQFTGLLIIPVCYSIFIGVLGIFLNKKYPNYEWNSEMVVVKQSIPVIISGIIGMIAVAAPILLNWFLSFHIMPTLWGMAAILIITASIMYQKSCMSNYI</sequence>
<evidence type="ECO:0000313" key="2">
    <source>
        <dbReference type="EMBL" id="NYB75667.1"/>
    </source>
</evidence>
<feature type="transmembrane region" description="Helical" evidence="1">
    <location>
        <begin position="115"/>
        <end position="138"/>
    </location>
</feature>
<reference evidence="2" key="1">
    <citation type="submission" date="2020-07" db="EMBL/GenBank/DDBJ databases">
        <title>Genomic analysis of a strain of Sedimentibacter Hydroxybenzoicus DSM7310.</title>
        <authorList>
            <person name="Ma S."/>
        </authorList>
    </citation>
    <scope>NUCLEOTIDE SEQUENCE</scope>
    <source>
        <strain evidence="2">DSM 7310</strain>
    </source>
</reference>
<feature type="transmembrane region" description="Helical" evidence="1">
    <location>
        <begin position="184"/>
        <end position="202"/>
    </location>
</feature>
<keyword evidence="1" id="KW-0472">Membrane</keyword>
<feature type="transmembrane region" description="Helical" evidence="1">
    <location>
        <begin position="351"/>
        <end position="374"/>
    </location>
</feature>
<dbReference type="RefSeq" id="WP_179239386.1">
    <property type="nucleotide sequence ID" value="NZ_JACBNQ010000025.1"/>
</dbReference>
<feature type="transmembrane region" description="Helical" evidence="1">
    <location>
        <begin position="395"/>
        <end position="415"/>
    </location>
</feature>
<keyword evidence="1" id="KW-1133">Transmembrane helix</keyword>
<evidence type="ECO:0000256" key="1">
    <source>
        <dbReference type="SAM" id="Phobius"/>
    </source>
</evidence>
<feature type="transmembrane region" description="Helical" evidence="1">
    <location>
        <begin position="465"/>
        <end position="484"/>
    </location>
</feature>
<feature type="transmembrane region" description="Helical" evidence="1">
    <location>
        <begin position="32"/>
        <end position="54"/>
    </location>
</feature>
<evidence type="ECO:0000313" key="3">
    <source>
        <dbReference type="Proteomes" id="UP000611629"/>
    </source>
</evidence>
<evidence type="ECO:0008006" key="4">
    <source>
        <dbReference type="Google" id="ProtNLM"/>
    </source>
</evidence>
<feature type="transmembrane region" description="Helical" evidence="1">
    <location>
        <begin position="307"/>
        <end position="331"/>
    </location>
</feature>
<organism evidence="2 3">
    <name type="scientific">Sedimentibacter hydroxybenzoicus DSM 7310</name>
    <dbReference type="NCBI Taxonomy" id="1123245"/>
    <lineage>
        <taxon>Bacteria</taxon>
        <taxon>Bacillati</taxon>
        <taxon>Bacillota</taxon>
        <taxon>Tissierellia</taxon>
        <taxon>Sedimentibacter</taxon>
    </lineage>
</organism>
<dbReference type="AlphaFoldDB" id="A0A974GXJ6"/>
<keyword evidence="3" id="KW-1185">Reference proteome</keyword>
<accession>A0A974GXJ6</accession>
<keyword evidence="1" id="KW-0812">Transmembrane</keyword>
<name>A0A974GXJ6_SEDHY</name>
<feature type="transmembrane region" description="Helical" evidence="1">
    <location>
        <begin position="66"/>
        <end position="84"/>
    </location>
</feature>
<comment type="caution">
    <text evidence="2">The sequence shown here is derived from an EMBL/GenBank/DDBJ whole genome shotgun (WGS) entry which is preliminary data.</text>
</comment>
<proteinExistence type="predicted"/>
<dbReference type="Proteomes" id="UP000611629">
    <property type="component" value="Unassembled WGS sequence"/>
</dbReference>